<comment type="subcellular location">
    <subcellularLocation>
        <location evidence="1">Cell inner membrane</location>
    </subcellularLocation>
</comment>
<dbReference type="PIRSF" id="PIRSF026649">
    <property type="entry name" value="MsbB"/>
    <property type="match status" value="1"/>
</dbReference>
<dbReference type="Pfam" id="PF03279">
    <property type="entry name" value="Lip_A_acyltrans"/>
    <property type="match status" value="1"/>
</dbReference>
<gene>
    <name evidence="7" type="ORF">MNB_SUP05-9-844</name>
</gene>
<evidence type="ECO:0000256" key="4">
    <source>
        <dbReference type="ARBA" id="ARBA00022679"/>
    </source>
</evidence>
<evidence type="ECO:0000256" key="1">
    <source>
        <dbReference type="ARBA" id="ARBA00004533"/>
    </source>
</evidence>
<reference evidence="7" key="1">
    <citation type="submission" date="2016-10" db="EMBL/GenBank/DDBJ databases">
        <authorList>
            <person name="de Groot N.N."/>
        </authorList>
    </citation>
    <scope>NUCLEOTIDE SEQUENCE</scope>
</reference>
<evidence type="ECO:0000256" key="3">
    <source>
        <dbReference type="ARBA" id="ARBA00022519"/>
    </source>
</evidence>
<keyword evidence="5" id="KW-0472">Membrane</keyword>
<dbReference type="CDD" id="cd07984">
    <property type="entry name" value="LPLAT_LABLAT-like"/>
    <property type="match status" value="1"/>
</dbReference>
<dbReference type="GO" id="GO:0016746">
    <property type="term" value="F:acyltransferase activity"/>
    <property type="evidence" value="ECO:0007669"/>
    <property type="project" value="UniProtKB-KW"/>
</dbReference>
<dbReference type="GO" id="GO:0008610">
    <property type="term" value="P:lipid biosynthetic process"/>
    <property type="evidence" value="ECO:0007669"/>
    <property type="project" value="UniProtKB-ARBA"/>
</dbReference>
<evidence type="ECO:0000256" key="6">
    <source>
        <dbReference type="ARBA" id="ARBA00023315"/>
    </source>
</evidence>
<dbReference type="InterPro" id="IPR004960">
    <property type="entry name" value="LipA_acyltrans"/>
</dbReference>
<protein>
    <submittedName>
        <fullName evidence="7">Lipid A biosynthesis lauroyl acyltransferase</fullName>
        <ecNumber evidence="7">2.3.1.-</ecNumber>
    </submittedName>
</protein>
<organism evidence="7">
    <name type="scientific">hydrothermal vent metagenome</name>
    <dbReference type="NCBI Taxonomy" id="652676"/>
    <lineage>
        <taxon>unclassified sequences</taxon>
        <taxon>metagenomes</taxon>
        <taxon>ecological metagenomes</taxon>
    </lineage>
</organism>
<dbReference type="EC" id="2.3.1.-" evidence="7"/>
<name>A0A1W1DTN9_9ZZZZ</name>
<keyword evidence="4 7" id="KW-0808">Transferase</keyword>
<dbReference type="GO" id="GO:0005886">
    <property type="term" value="C:plasma membrane"/>
    <property type="evidence" value="ECO:0007669"/>
    <property type="project" value="UniProtKB-SubCell"/>
</dbReference>
<accession>A0A1W1DTN9</accession>
<dbReference type="PANTHER" id="PTHR30606:SF10">
    <property type="entry name" value="PHOSPHATIDYLINOSITOL MANNOSIDE ACYLTRANSFERASE"/>
    <property type="match status" value="1"/>
</dbReference>
<evidence type="ECO:0000256" key="5">
    <source>
        <dbReference type="ARBA" id="ARBA00023136"/>
    </source>
</evidence>
<dbReference type="EMBL" id="FPHX01000159">
    <property type="protein sequence ID" value="SFV85117.1"/>
    <property type="molecule type" value="Genomic_DNA"/>
</dbReference>
<keyword evidence="2" id="KW-1003">Cell membrane</keyword>
<keyword evidence="6 7" id="KW-0012">Acyltransferase</keyword>
<sequence length="279" mass="31899">MIKFILTFFSILPLRLNHFIGTTIGRYLYLTNSDSKAVVSKNIQTCFPELSAELQRNLIKNTLIETGKSLSESGFIWLNSFDRNITHVHKIQGKKCAQSEGPIIFLTPHIGCWELTARMISRFRPVSFLYKPLRKPKEEAFLLSIRAQHNLNLVPANKKGVFNLQRTLSTQGSIGILPDQDPGEQGGMLSPFFGHNVQTMTLLAKLARKNNAKVVLAWCERLHRGRGYELNFKTVNILSESGNLEDDVALMNKVIEDLVKTKPEQYLWNYKRFRSVIDY</sequence>
<dbReference type="GO" id="GO:1901137">
    <property type="term" value="P:carbohydrate derivative biosynthetic process"/>
    <property type="evidence" value="ECO:0007669"/>
    <property type="project" value="UniProtKB-ARBA"/>
</dbReference>
<evidence type="ECO:0000313" key="7">
    <source>
        <dbReference type="EMBL" id="SFV85117.1"/>
    </source>
</evidence>
<proteinExistence type="predicted"/>
<keyword evidence="3" id="KW-0997">Cell inner membrane</keyword>
<dbReference type="AlphaFoldDB" id="A0A1W1DTN9"/>
<dbReference type="PANTHER" id="PTHR30606">
    <property type="entry name" value="LIPID A BIOSYNTHESIS LAUROYL ACYLTRANSFERASE"/>
    <property type="match status" value="1"/>
</dbReference>
<evidence type="ECO:0000256" key="2">
    <source>
        <dbReference type="ARBA" id="ARBA00022475"/>
    </source>
</evidence>